<dbReference type="InterPro" id="IPR050352">
    <property type="entry name" value="ABCG_transporters"/>
</dbReference>
<keyword evidence="5 6" id="KW-0472">Membrane</keyword>
<keyword evidence="9" id="KW-0547">Nucleotide-binding</keyword>
<name>A0A9C6X912_FRAOC</name>
<dbReference type="PANTHER" id="PTHR48041:SF105">
    <property type="entry name" value="FI02074P"/>
    <property type="match status" value="1"/>
</dbReference>
<comment type="subcellular location">
    <subcellularLocation>
        <location evidence="1">Membrane</location>
        <topology evidence="1">Multi-pass membrane protein</topology>
    </subcellularLocation>
</comment>
<keyword evidence="2" id="KW-0813">Transport</keyword>
<gene>
    <name evidence="9" type="primary">LOC113206470</name>
</gene>
<evidence type="ECO:0000256" key="2">
    <source>
        <dbReference type="ARBA" id="ARBA00022448"/>
    </source>
</evidence>
<feature type="domain" description="ABC-2 type transporter transmembrane" evidence="7">
    <location>
        <begin position="80"/>
        <end position="290"/>
    </location>
</feature>
<proteinExistence type="predicted"/>
<feature type="non-terminal residue" evidence="9">
    <location>
        <position position="1"/>
    </location>
</feature>
<evidence type="ECO:0000313" key="9">
    <source>
        <dbReference type="RefSeq" id="XP_052131461.1"/>
    </source>
</evidence>
<dbReference type="OrthoDB" id="66620at2759"/>
<dbReference type="KEGG" id="foc:113206470"/>
<keyword evidence="3 6" id="KW-0812">Transmembrane</keyword>
<dbReference type="AlphaFoldDB" id="A0A9C6X912"/>
<feature type="transmembrane region" description="Helical" evidence="6">
    <location>
        <begin position="327"/>
        <end position="345"/>
    </location>
</feature>
<sequence>IELSDSDAQFVNILSASVDNGKLTKTPEGTLQAVDKGECLSECSGSSQGEVADAELAAQPLHRPRGREPDLQFPSSFWLQFVVLLHRMLQQTTRNKTAMRIQFAHHTMCSLMVAILYFNVARDGSQFFTHMKFSIGLVLFYTYTHVMVPVLVYPYDVKLFKKEHFNRWYSLNAYYAALCVAKMPIQFVLSTYFLSIIYYFSGLPLEFDRFAIMALTGILISLVAEGMGHSIGAVFSVTNGSAVGPMLIAPFMGLAVYGFDFAPQIPWYINALMKTSFLRSGVAAFVLTMFGFGRETLDCNEFYCHFKNPRYVLRFLDVEHQSAWGEIGNLVILGVFYRLTFWVGLRWRTST</sequence>
<dbReference type="PANTHER" id="PTHR48041">
    <property type="entry name" value="ABC TRANSPORTER G FAMILY MEMBER 28"/>
    <property type="match status" value="1"/>
</dbReference>
<keyword evidence="9" id="KW-0067">ATP-binding</keyword>
<feature type="transmembrane region" description="Helical" evidence="6">
    <location>
        <begin position="101"/>
        <end position="121"/>
    </location>
</feature>
<dbReference type="RefSeq" id="XP_052131461.1">
    <property type="nucleotide sequence ID" value="XM_052275501.1"/>
</dbReference>
<evidence type="ECO:0000256" key="3">
    <source>
        <dbReference type="ARBA" id="ARBA00022692"/>
    </source>
</evidence>
<dbReference type="InterPro" id="IPR013525">
    <property type="entry name" value="ABC2_TM"/>
</dbReference>
<keyword evidence="4 6" id="KW-1133">Transmembrane helix</keyword>
<reference evidence="9" key="1">
    <citation type="submission" date="2025-08" db="UniProtKB">
        <authorList>
            <consortium name="RefSeq"/>
        </authorList>
    </citation>
    <scope>IDENTIFICATION</scope>
    <source>
        <tissue evidence="9">Whole organism</tissue>
    </source>
</reference>
<protein>
    <submittedName>
        <fullName evidence="9">ATP-binding cassette subfamily G member 4</fullName>
    </submittedName>
</protein>
<accession>A0A9C6X912</accession>
<feature type="transmembrane region" description="Helical" evidence="6">
    <location>
        <begin position="276"/>
        <end position="293"/>
    </location>
</feature>
<dbReference type="GO" id="GO:0140359">
    <property type="term" value="F:ABC-type transporter activity"/>
    <property type="evidence" value="ECO:0007669"/>
    <property type="project" value="InterPro"/>
</dbReference>
<dbReference type="GO" id="GO:0005524">
    <property type="term" value="F:ATP binding"/>
    <property type="evidence" value="ECO:0007669"/>
    <property type="project" value="UniProtKB-KW"/>
</dbReference>
<feature type="transmembrane region" description="Helical" evidence="6">
    <location>
        <begin position="247"/>
        <end position="269"/>
    </location>
</feature>
<evidence type="ECO:0000256" key="4">
    <source>
        <dbReference type="ARBA" id="ARBA00022989"/>
    </source>
</evidence>
<dbReference type="GeneID" id="113206470"/>
<evidence type="ECO:0000259" key="7">
    <source>
        <dbReference type="Pfam" id="PF01061"/>
    </source>
</evidence>
<organism evidence="8 9">
    <name type="scientific">Frankliniella occidentalis</name>
    <name type="common">Western flower thrips</name>
    <name type="synonym">Euthrips occidentalis</name>
    <dbReference type="NCBI Taxonomy" id="133901"/>
    <lineage>
        <taxon>Eukaryota</taxon>
        <taxon>Metazoa</taxon>
        <taxon>Ecdysozoa</taxon>
        <taxon>Arthropoda</taxon>
        <taxon>Hexapoda</taxon>
        <taxon>Insecta</taxon>
        <taxon>Pterygota</taxon>
        <taxon>Neoptera</taxon>
        <taxon>Paraneoptera</taxon>
        <taxon>Thysanoptera</taxon>
        <taxon>Terebrantia</taxon>
        <taxon>Thripoidea</taxon>
        <taxon>Thripidae</taxon>
        <taxon>Frankliniella</taxon>
    </lineage>
</organism>
<dbReference type="GO" id="GO:0005886">
    <property type="term" value="C:plasma membrane"/>
    <property type="evidence" value="ECO:0007669"/>
    <property type="project" value="TreeGrafter"/>
</dbReference>
<feature type="transmembrane region" description="Helical" evidence="6">
    <location>
        <begin position="173"/>
        <end position="200"/>
    </location>
</feature>
<dbReference type="Proteomes" id="UP000504606">
    <property type="component" value="Unplaced"/>
</dbReference>
<evidence type="ECO:0000256" key="1">
    <source>
        <dbReference type="ARBA" id="ARBA00004141"/>
    </source>
</evidence>
<feature type="transmembrane region" description="Helical" evidence="6">
    <location>
        <begin position="133"/>
        <end position="153"/>
    </location>
</feature>
<dbReference type="Pfam" id="PF01061">
    <property type="entry name" value="ABC2_membrane"/>
    <property type="match status" value="1"/>
</dbReference>
<keyword evidence="8" id="KW-1185">Reference proteome</keyword>
<feature type="transmembrane region" description="Helical" evidence="6">
    <location>
        <begin position="212"/>
        <end position="235"/>
    </location>
</feature>
<evidence type="ECO:0000256" key="5">
    <source>
        <dbReference type="ARBA" id="ARBA00023136"/>
    </source>
</evidence>
<evidence type="ECO:0000313" key="8">
    <source>
        <dbReference type="Proteomes" id="UP000504606"/>
    </source>
</evidence>
<evidence type="ECO:0000256" key="6">
    <source>
        <dbReference type="SAM" id="Phobius"/>
    </source>
</evidence>